<proteinExistence type="predicted"/>
<evidence type="ECO:0000313" key="2">
    <source>
        <dbReference type="Proteomes" id="UP000294933"/>
    </source>
</evidence>
<protein>
    <submittedName>
        <fullName evidence="1">Uncharacterized protein</fullName>
    </submittedName>
</protein>
<sequence>MWIVRPCNHEVIMLMAIRCSFRLSIDAGTIYLRRRCRNAACDASAGNSQAFFDEHGRRKQFLCLPRAFFAVPPIKTGTERFLKRRAAALLACASCVSPKSVRGSRAATPRQVTISHEIAHVSQHTGIPTTEHIVKKGAHDPGISCGITCDPDKPR</sequence>
<gene>
    <name evidence="1" type="ORF">BD410DRAFT_151813</name>
</gene>
<dbReference type="AlphaFoldDB" id="A0A4Y7Q831"/>
<organism evidence="1 2">
    <name type="scientific">Rickenella mellea</name>
    <dbReference type="NCBI Taxonomy" id="50990"/>
    <lineage>
        <taxon>Eukaryota</taxon>
        <taxon>Fungi</taxon>
        <taxon>Dikarya</taxon>
        <taxon>Basidiomycota</taxon>
        <taxon>Agaricomycotina</taxon>
        <taxon>Agaricomycetes</taxon>
        <taxon>Hymenochaetales</taxon>
        <taxon>Rickenellaceae</taxon>
        <taxon>Rickenella</taxon>
    </lineage>
</organism>
<reference evidence="1 2" key="1">
    <citation type="submission" date="2018-06" db="EMBL/GenBank/DDBJ databases">
        <title>A transcriptomic atlas of mushroom development highlights an independent origin of complex multicellularity.</title>
        <authorList>
            <consortium name="DOE Joint Genome Institute"/>
            <person name="Krizsan K."/>
            <person name="Almasi E."/>
            <person name="Merenyi Z."/>
            <person name="Sahu N."/>
            <person name="Viragh M."/>
            <person name="Koszo T."/>
            <person name="Mondo S."/>
            <person name="Kiss B."/>
            <person name="Balint B."/>
            <person name="Kues U."/>
            <person name="Barry K."/>
            <person name="Hegedus J.C."/>
            <person name="Henrissat B."/>
            <person name="Johnson J."/>
            <person name="Lipzen A."/>
            <person name="Ohm R."/>
            <person name="Nagy I."/>
            <person name="Pangilinan J."/>
            <person name="Yan J."/>
            <person name="Xiong Y."/>
            <person name="Grigoriev I.V."/>
            <person name="Hibbett D.S."/>
            <person name="Nagy L.G."/>
        </authorList>
    </citation>
    <scope>NUCLEOTIDE SEQUENCE [LARGE SCALE GENOMIC DNA]</scope>
    <source>
        <strain evidence="1 2">SZMC22713</strain>
    </source>
</reference>
<evidence type="ECO:0000313" key="1">
    <source>
        <dbReference type="EMBL" id="TDL23817.1"/>
    </source>
</evidence>
<dbReference type="VEuPathDB" id="FungiDB:BD410DRAFT_151813"/>
<name>A0A4Y7Q831_9AGAM</name>
<dbReference type="Proteomes" id="UP000294933">
    <property type="component" value="Unassembled WGS sequence"/>
</dbReference>
<keyword evidence="2" id="KW-1185">Reference proteome</keyword>
<dbReference type="EMBL" id="ML170169">
    <property type="protein sequence ID" value="TDL23817.1"/>
    <property type="molecule type" value="Genomic_DNA"/>
</dbReference>
<accession>A0A4Y7Q831</accession>